<keyword evidence="3" id="KW-0964">Secreted</keyword>
<dbReference type="Pfam" id="PF00669">
    <property type="entry name" value="Flagellin_N"/>
    <property type="match status" value="1"/>
</dbReference>
<dbReference type="GO" id="GO:0005576">
    <property type="term" value="C:extracellular region"/>
    <property type="evidence" value="ECO:0007669"/>
    <property type="project" value="UniProtKB-SubCell"/>
</dbReference>
<dbReference type="HOGENOM" id="CLU_011142_1_0_5"/>
<dbReference type="AlphaFoldDB" id="A1B2H5"/>
<protein>
    <recommendedName>
        <fullName evidence="3">Flagellin</fullName>
    </recommendedName>
</protein>
<evidence type="ECO:0000256" key="1">
    <source>
        <dbReference type="ARBA" id="ARBA00005709"/>
    </source>
</evidence>
<dbReference type="InterPro" id="IPR001029">
    <property type="entry name" value="Flagellin_N"/>
</dbReference>
<dbReference type="PANTHER" id="PTHR42792:SF2">
    <property type="entry name" value="FLAGELLIN"/>
    <property type="match status" value="1"/>
</dbReference>
<dbReference type="EMBL" id="CP000489">
    <property type="protein sequence ID" value="ABL69719.1"/>
    <property type="molecule type" value="Genomic_DNA"/>
</dbReference>
<keyword evidence="7" id="KW-1185">Reference proteome</keyword>
<dbReference type="STRING" id="318586.Pden_1620"/>
<keyword evidence="2 3" id="KW-0975">Bacterial flagellum</keyword>
<name>A1B2H5_PARDP</name>
<dbReference type="PANTHER" id="PTHR42792">
    <property type="entry name" value="FLAGELLIN"/>
    <property type="match status" value="1"/>
</dbReference>
<keyword evidence="6" id="KW-0282">Flagellum</keyword>
<evidence type="ECO:0000313" key="6">
    <source>
        <dbReference type="EMBL" id="ABL69719.1"/>
    </source>
</evidence>
<accession>A1B2H5</accession>
<dbReference type="GO" id="GO:0005198">
    <property type="term" value="F:structural molecule activity"/>
    <property type="evidence" value="ECO:0007669"/>
    <property type="project" value="UniProtKB-UniRule"/>
</dbReference>
<dbReference type="InterPro" id="IPR046358">
    <property type="entry name" value="Flagellin_C"/>
</dbReference>
<dbReference type="Proteomes" id="UP000000361">
    <property type="component" value="Chromosome 1"/>
</dbReference>
<dbReference type="PRINTS" id="PR00207">
    <property type="entry name" value="FLAGELLIN"/>
</dbReference>
<evidence type="ECO:0000259" key="5">
    <source>
        <dbReference type="Pfam" id="PF00700"/>
    </source>
</evidence>
<evidence type="ECO:0000259" key="4">
    <source>
        <dbReference type="Pfam" id="PF00669"/>
    </source>
</evidence>
<comment type="subcellular location">
    <subcellularLocation>
        <location evidence="3">Secreted</location>
    </subcellularLocation>
    <subcellularLocation>
        <location evidence="3">Bacterial flagellum</location>
    </subcellularLocation>
</comment>
<gene>
    <name evidence="6" type="ordered locus">Pden_1620</name>
</gene>
<dbReference type="KEGG" id="pde:Pden_1620"/>
<sequence length="284" mass="29772">MEIEMSSILTNNGAMVALQTLKGINANLTKAQNEISTGKKVANAQDNAAVWAISKVMESDQSTFKTLQSNLNLAEAVVTTARTGAEDIHELLVEMRNLASSAGSDANDFESVNDQIVAKRDQIISIIDGTQMNGVNLLKTNPIGTATSFSVLASLDRTAGTVATTAQTITVDSVDFEADIEAATITTITDSTTARTAVGEIEALIDVAKKGAAELGTAAKRINDQSNFVSKLADSLTAGIGALVDADMEEASARLQALQTQQQLGVQALSIANQAPQTILSLFR</sequence>
<dbReference type="InterPro" id="IPR001492">
    <property type="entry name" value="Flagellin"/>
</dbReference>
<dbReference type="Gene3D" id="1.20.1330.10">
    <property type="entry name" value="f41 fragment of flagellin, N-terminal domain"/>
    <property type="match status" value="1"/>
</dbReference>
<evidence type="ECO:0000256" key="2">
    <source>
        <dbReference type="ARBA" id="ARBA00023143"/>
    </source>
</evidence>
<evidence type="ECO:0000256" key="3">
    <source>
        <dbReference type="RuleBase" id="RU362073"/>
    </source>
</evidence>
<dbReference type="GO" id="GO:0009288">
    <property type="term" value="C:bacterial-type flagellum"/>
    <property type="evidence" value="ECO:0007669"/>
    <property type="project" value="UniProtKB-SubCell"/>
</dbReference>
<organism evidence="6 7">
    <name type="scientific">Paracoccus denitrificans (strain Pd 1222)</name>
    <dbReference type="NCBI Taxonomy" id="318586"/>
    <lineage>
        <taxon>Bacteria</taxon>
        <taxon>Pseudomonadati</taxon>
        <taxon>Pseudomonadota</taxon>
        <taxon>Alphaproteobacteria</taxon>
        <taxon>Rhodobacterales</taxon>
        <taxon>Paracoccaceae</taxon>
        <taxon>Paracoccus</taxon>
    </lineage>
</organism>
<feature type="domain" description="Flagellin N-terminal" evidence="4">
    <location>
        <begin position="8"/>
        <end position="139"/>
    </location>
</feature>
<reference evidence="7" key="1">
    <citation type="submission" date="2006-12" db="EMBL/GenBank/DDBJ databases">
        <title>Complete sequence of chromosome 1 of Paracoccus denitrificans PD1222.</title>
        <authorList>
            <person name="Copeland A."/>
            <person name="Lucas S."/>
            <person name="Lapidus A."/>
            <person name="Barry K."/>
            <person name="Detter J.C."/>
            <person name="Glavina del Rio T."/>
            <person name="Hammon N."/>
            <person name="Israni S."/>
            <person name="Dalin E."/>
            <person name="Tice H."/>
            <person name="Pitluck S."/>
            <person name="Munk A.C."/>
            <person name="Brettin T."/>
            <person name="Bruce D."/>
            <person name="Han C."/>
            <person name="Tapia R."/>
            <person name="Gilna P."/>
            <person name="Schmutz J."/>
            <person name="Larimer F."/>
            <person name="Land M."/>
            <person name="Hauser L."/>
            <person name="Kyrpides N."/>
            <person name="Lykidis A."/>
            <person name="Spiro S."/>
            <person name="Richardson D.J."/>
            <person name="Moir J.W.B."/>
            <person name="Ferguson S.J."/>
            <person name="van Spanning R.J.M."/>
            <person name="Richardson P."/>
        </authorList>
    </citation>
    <scope>NUCLEOTIDE SEQUENCE [LARGE SCALE GENOMIC DNA]</scope>
    <source>
        <strain evidence="7">Pd 1222</strain>
    </source>
</reference>
<feature type="domain" description="Flagellin C-terminal" evidence="5">
    <location>
        <begin position="201"/>
        <end position="283"/>
    </location>
</feature>
<dbReference type="EnsemblBacteria" id="ABL69719">
    <property type="protein sequence ID" value="ABL69719"/>
    <property type="gene ID" value="Pden_1620"/>
</dbReference>
<dbReference type="SUPFAM" id="SSF64518">
    <property type="entry name" value="Phase 1 flagellin"/>
    <property type="match status" value="1"/>
</dbReference>
<dbReference type="eggNOG" id="COG1344">
    <property type="taxonomic scope" value="Bacteria"/>
</dbReference>
<comment type="function">
    <text evidence="3">Flagellin is the subunit protein which polymerizes to form the filaments of bacterial flagella.</text>
</comment>
<keyword evidence="6" id="KW-0969">Cilium</keyword>
<proteinExistence type="inferred from homology"/>
<dbReference type="Pfam" id="PF00700">
    <property type="entry name" value="Flagellin_C"/>
    <property type="match status" value="1"/>
</dbReference>
<keyword evidence="6" id="KW-0966">Cell projection</keyword>
<evidence type="ECO:0000313" key="7">
    <source>
        <dbReference type="Proteomes" id="UP000000361"/>
    </source>
</evidence>
<comment type="similarity">
    <text evidence="1 3">Belongs to the bacterial flagellin family.</text>
</comment>